<dbReference type="EMBL" id="JAEQBW010000007">
    <property type="protein sequence ID" value="MBK6266238.1"/>
    <property type="molecule type" value="Genomic_DNA"/>
</dbReference>
<dbReference type="PANTHER" id="PTHR43156">
    <property type="entry name" value="STAGE II SPORULATION PROTEIN E-RELATED"/>
    <property type="match status" value="1"/>
</dbReference>
<accession>A0A934WZT2</accession>
<name>A0A934WZT2_9BACT</name>
<dbReference type="PANTHER" id="PTHR43156:SF9">
    <property type="entry name" value="HAMP DOMAIN-CONTAINING PROTEIN"/>
    <property type="match status" value="1"/>
</dbReference>
<keyword evidence="5" id="KW-1185">Reference proteome</keyword>
<dbReference type="InterPro" id="IPR015943">
    <property type="entry name" value="WD40/YVTN_repeat-like_dom_sf"/>
</dbReference>
<evidence type="ECO:0000259" key="3">
    <source>
        <dbReference type="Pfam" id="PF07228"/>
    </source>
</evidence>
<dbReference type="InterPro" id="IPR013783">
    <property type="entry name" value="Ig-like_fold"/>
</dbReference>
<proteinExistence type="predicted"/>
<dbReference type="Gene3D" id="2.130.10.10">
    <property type="entry name" value="YVTN repeat-like/Quinoprotein amine dehydrogenase"/>
    <property type="match status" value="2"/>
</dbReference>
<evidence type="ECO:0000256" key="2">
    <source>
        <dbReference type="SAM" id="Coils"/>
    </source>
</evidence>
<evidence type="ECO:0000313" key="4">
    <source>
        <dbReference type="EMBL" id="MBK6266238.1"/>
    </source>
</evidence>
<dbReference type="Pfam" id="PF07228">
    <property type="entry name" value="SpoIIE"/>
    <property type="match status" value="1"/>
</dbReference>
<feature type="coiled-coil region" evidence="2">
    <location>
        <begin position="735"/>
        <end position="842"/>
    </location>
</feature>
<keyword evidence="1" id="KW-0378">Hydrolase</keyword>
<dbReference type="Gene3D" id="2.60.40.10">
    <property type="entry name" value="Immunoglobulins"/>
    <property type="match status" value="1"/>
</dbReference>
<dbReference type="Gene3D" id="3.60.40.10">
    <property type="entry name" value="PPM-type phosphatase domain"/>
    <property type="match status" value="1"/>
</dbReference>
<dbReference type="AlphaFoldDB" id="A0A934WZT2"/>
<organism evidence="4 5">
    <name type="scientific">Marivirga aurantiaca</name>
    <dbReference type="NCBI Taxonomy" id="2802615"/>
    <lineage>
        <taxon>Bacteria</taxon>
        <taxon>Pseudomonadati</taxon>
        <taxon>Bacteroidota</taxon>
        <taxon>Cytophagia</taxon>
        <taxon>Cytophagales</taxon>
        <taxon>Marivirgaceae</taxon>
        <taxon>Marivirga</taxon>
    </lineage>
</organism>
<feature type="domain" description="PPM-type phosphatase" evidence="3">
    <location>
        <begin position="872"/>
        <end position="1067"/>
    </location>
</feature>
<dbReference type="RefSeq" id="WP_236587827.1">
    <property type="nucleotide sequence ID" value="NZ_JAEQBW010000007.1"/>
</dbReference>
<evidence type="ECO:0000256" key="1">
    <source>
        <dbReference type="ARBA" id="ARBA00022801"/>
    </source>
</evidence>
<dbReference type="InterPro" id="IPR052016">
    <property type="entry name" value="Bact_Sigma-Reg"/>
</dbReference>
<dbReference type="InterPro" id="IPR001932">
    <property type="entry name" value="PPM-type_phosphatase-like_dom"/>
</dbReference>
<dbReference type="Proteomes" id="UP000611723">
    <property type="component" value="Unassembled WGS sequence"/>
</dbReference>
<sequence length="1069" mass="123504">MKSVIKYIIFCFVFCPPLVGNGQILETKNFRTTDYLGRTEFFEFTQDDNLILYFGTNAGILSYDGKAFQPLFADNFINNKAVKHLVYFKNSIIFSSEEATYQFHLDTRSLKKLYNKGVVQFQRRKDKLYFVTESLLCEIKLDSDQITTIYENKKNKIKSFLVQENQFTLGTDRGLSIIKNGENIDEFGSFLNAKSILKKNDSTLLILSEDAVFECSNRKILRIRDLGKELAKSFFYSETGDLWIGTTNSKLYQYDGIFLNPINGDNGFKTFEVNYLQKDQESNLWILGKKGLSKIAVNQPFTQLNQNKIQGIFHYENSVLLVKENALVQYKLNLNPSSIDIRINEKITDCSAVYVNEEWIVLINKKYIYRWAKNKIIRQSNPREYHKLHLIDQQKLLSVDEKGQLNLLDENLNPIQSYPDLESAIALLPGDEKSYILQENNDVYQINGKGISNKTSILLSDSINKQALRNSEFGLWNFSTGTTVELLLNEGSVFPLNLDFLTPSPSRIIFNLFEDSNFNLWISFNDQLVKIALEKTGNTIQQGEAKVYNEKDHISSTYFKQSVELENQQIWFVNENKITVYNPLLDNPLFVAPGISIKKAEALVFDEFKNPKDTLNLLSNKTELSTKHLIWIEPHIINHFQPYNSFIEYRNIRQNEKWNKAGIDEKILFNDLPDGQNIIEIQAITEGGLRSSKVEKILINVEPPIWKRKWFYIGSLLSVLLLGFVGYKTFFNYKDSKVKELHEKLDKELDDLERRSHLQILKSERLKQLNELITSQKGELEKKNKQIESQKYELSLTNEQIKKQKDLLEETSSKLKASINYAQRIQNALMSTEVEIKKAIDESFVYFMPRDVVSGDFYWFNKVINDKGEELLILAAVDCTGHGVPGAIVSVVGINLLNNITNLKKIYEPGEILNELNADIIHNLRQNETQVNDGMDMSIVTINKKTREIQFAGAKNPLMYIEDGELIRIRGDKFAIGGQQRGGMRDFQTYRVDCNDDKTRTFYLFSDGYQDQFGGEKGFKFLTSNFKDLLTNIYEKPVLEQKEILYETLVEWKGDYAQTDDILIIGFKF</sequence>
<reference evidence="4" key="1">
    <citation type="submission" date="2021-01" db="EMBL/GenBank/DDBJ databases">
        <title>Marivirga aurantiaca sp. nov., isolated from intertidal surface sediments.</title>
        <authorList>
            <person name="Zhang M."/>
        </authorList>
    </citation>
    <scope>NUCLEOTIDE SEQUENCE</scope>
    <source>
        <strain evidence="4">S37H4</strain>
    </source>
</reference>
<keyword evidence="2" id="KW-0175">Coiled coil</keyword>
<gene>
    <name evidence="4" type="ORF">JKA74_14425</name>
</gene>
<comment type="caution">
    <text evidence="4">The sequence shown here is derived from an EMBL/GenBank/DDBJ whole genome shotgun (WGS) entry which is preliminary data.</text>
</comment>
<evidence type="ECO:0000313" key="5">
    <source>
        <dbReference type="Proteomes" id="UP000611723"/>
    </source>
</evidence>
<protein>
    <submittedName>
        <fullName evidence="4">SpoIIE family protein phosphatase</fullName>
    </submittedName>
</protein>
<dbReference type="GO" id="GO:0016791">
    <property type="term" value="F:phosphatase activity"/>
    <property type="evidence" value="ECO:0007669"/>
    <property type="project" value="TreeGrafter"/>
</dbReference>
<dbReference type="InterPro" id="IPR036457">
    <property type="entry name" value="PPM-type-like_dom_sf"/>
</dbReference>